<dbReference type="PANTHER" id="PTHR46320">
    <property type="entry name" value="GLYCEROPHOSPHODIESTER PHOSPHODIESTERASE 1"/>
    <property type="match status" value="1"/>
</dbReference>
<feature type="signal peptide" evidence="1">
    <location>
        <begin position="1"/>
        <end position="20"/>
    </location>
</feature>
<name>A0A437MXE4_9SPHN</name>
<dbReference type="EMBL" id="SACO01000021">
    <property type="protein sequence ID" value="RVU02317.1"/>
    <property type="molecule type" value="Genomic_DNA"/>
</dbReference>
<dbReference type="GO" id="GO:0070291">
    <property type="term" value="P:N-acylethanolamine metabolic process"/>
    <property type="evidence" value="ECO:0007669"/>
    <property type="project" value="TreeGrafter"/>
</dbReference>
<accession>A0A437MXE4</accession>
<keyword evidence="1" id="KW-0732">Signal</keyword>
<dbReference type="GO" id="GO:0008889">
    <property type="term" value="F:glycerophosphodiester phosphodiesterase activity"/>
    <property type="evidence" value="ECO:0007669"/>
    <property type="project" value="TreeGrafter"/>
</dbReference>
<keyword evidence="4" id="KW-1185">Reference proteome</keyword>
<dbReference type="InterPro" id="IPR030395">
    <property type="entry name" value="GP_PDE_dom"/>
</dbReference>
<organism evidence="3 4">
    <name type="scientific">Novosphingobium umbonatum</name>
    <dbReference type="NCBI Taxonomy" id="1908524"/>
    <lineage>
        <taxon>Bacteria</taxon>
        <taxon>Pseudomonadati</taxon>
        <taxon>Pseudomonadota</taxon>
        <taxon>Alphaproteobacteria</taxon>
        <taxon>Sphingomonadales</taxon>
        <taxon>Sphingomonadaceae</taxon>
        <taxon>Novosphingobium</taxon>
    </lineage>
</organism>
<dbReference type="Gene3D" id="3.20.20.190">
    <property type="entry name" value="Phosphatidylinositol (PI) phosphodiesterase"/>
    <property type="match status" value="1"/>
</dbReference>
<dbReference type="Proteomes" id="UP000282837">
    <property type="component" value="Unassembled WGS sequence"/>
</dbReference>
<proteinExistence type="predicted"/>
<dbReference type="CDD" id="cd08566">
    <property type="entry name" value="GDPD_AtGDE_like"/>
    <property type="match status" value="1"/>
</dbReference>
<evidence type="ECO:0000313" key="4">
    <source>
        <dbReference type="Proteomes" id="UP000282837"/>
    </source>
</evidence>
<gene>
    <name evidence="3" type="ORF">EOE18_17295</name>
</gene>
<dbReference type="PANTHER" id="PTHR46320:SF1">
    <property type="entry name" value="GLYCEROPHOSPHODIESTER PHOSPHODIESTERASE 1"/>
    <property type="match status" value="1"/>
</dbReference>
<comment type="caution">
    <text evidence="3">The sequence shown here is derived from an EMBL/GenBank/DDBJ whole genome shotgun (WGS) entry which is preliminary data.</text>
</comment>
<reference evidence="3 4" key="1">
    <citation type="submission" date="2019-01" db="EMBL/GenBank/DDBJ databases">
        <authorList>
            <person name="Chen W.-M."/>
        </authorList>
    </citation>
    <scope>NUCLEOTIDE SEQUENCE [LARGE SCALE GENOMIC DNA]</scope>
    <source>
        <strain evidence="3 4">FSY-9</strain>
    </source>
</reference>
<sequence length="315" mass="34016">MKQALSALVAAALAVSPALAQDSGAIMQRIRDPKGGLIIIAHRGCHEIAPRHGLGSAPENSAQALEHCVAIGVDVMETDVRKTRDGYLVIMHDDTVDRTTNGKGAVERLSLEDLRHLYLRKNIGGAQNDVSDQKVLTLSEMLALAKGRIVLNLDVKAPIYAEVVDAVLRAGMQDQVIIKTYGGLGTAPLAAMLPFRKVPFAVIPTSASKDGQDISEVMARQAGVKPKPVAFELPVVPVTALSRIGVRASHLGVRLWVNTLAPGFVEGQGDDRQAIVNPEVVWGALWQQGVSMLQTDYPEMLVMYRQTLEFHRGKD</sequence>
<evidence type="ECO:0000256" key="1">
    <source>
        <dbReference type="SAM" id="SignalP"/>
    </source>
</evidence>
<dbReference type="SUPFAM" id="SSF51695">
    <property type="entry name" value="PLC-like phosphodiesterases"/>
    <property type="match status" value="1"/>
</dbReference>
<protein>
    <submittedName>
        <fullName evidence="3">Glycerophosphodiester phosphodiesterase family protein</fullName>
    </submittedName>
</protein>
<evidence type="ECO:0000313" key="3">
    <source>
        <dbReference type="EMBL" id="RVU02317.1"/>
    </source>
</evidence>
<feature type="chain" id="PRO_5019316961" evidence="1">
    <location>
        <begin position="21"/>
        <end position="315"/>
    </location>
</feature>
<dbReference type="Pfam" id="PF03009">
    <property type="entry name" value="GDPD"/>
    <property type="match status" value="1"/>
</dbReference>
<dbReference type="Pfam" id="PF16387">
    <property type="entry name" value="DUF4996"/>
    <property type="match status" value="1"/>
</dbReference>
<dbReference type="PROSITE" id="PS51704">
    <property type="entry name" value="GP_PDE"/>
    <property type="match status" value="1"/>
</dbReference>
<dbReference type="AlphaFoldDB" id="A0A437MXE4"/>
<feature type="domain" description="GP-PDE" evidence="2">
    <location>
        <begin position="37"/>
        <end position="305"/>
    </location>
</feature>
<evidence type="ECO:0000259" key="2">
    <source>
        <dbReference type="PROSITE" id="PS51704"/>
    </source>
</evidence>
<dbReference type="OrthoDB" id="1854250at2"/>
<dbReference type="GO" id="GO:0006644">
    <property type="term" value="P:phospholipid metabolic process"/>
    <property type="evidence" value="ECO:0007669"/>
    <property type="project" value="TreeGrafter"/>
</dbReference>
<dbReference type="GO" id="GO:0006580">
    <property type="term" value="P:ethanolamine metabolic process"/>
    <property type="evidence" value="ECO:0007669"/>
    <property type="project" value="TreeGrafter"/>
</dbReference>
<dbReference type="GO" id="GO:0005886">
    <property type="term" value="C:plasma membrane"/>
    <property type="evidence" value="ECO:0007669"/>
    <property type="project" value="TreeGrafter"/>
</dbReference>
<dbReference type="InterPro" id="IPR032160">
    <property type="entry name" value="DUF4996"/>
</dbReference>
<dbReference type="InterPro" id="IPR017946">
    <property type="entry name" value="PLC-like_Pdiesterase_TIM-brl"/>
</dbReference>